<evidence type="ECO:0000256" key="1">
    <source>
        <dbReference type="ARBA" id="ARBA00012513"/>
    </source>
</evidence>
<evidence type="ECO:0000256" key="5">
    <source>
        <dbReference type="ARBA" id="ARBA00022777"/>
    </source>
</evidence>
<dbReference type="Proteomes" id="UP000078240">
    <property type="component" value="Unassembled WGS sequence"/>
</dbReference>
<protein>
    <recommendedName>
        <fullName evidence="1">non-specific serine/threonine protein kinase</fullName>
        <ecNumber evidence="1">2.7.11.1</ecNumber>
    </recommendedName>
</protein>
<keyword evidence="2" id="KW-0723">Serine/threonine-protein kinase</keyword>
<organism evidence="10 11">
    <name type="scientific">Purpureocillium lilacinum</name>
    <name type="common">Paecilomyces lilacinus</name>
    <dbReference type="NCBI Taxonomy" id="33203"/>
    <lineage>
        <taxon>Eukaryota</taxon>
        <taxon>Fungi</taxon>
        <taxon>Dikarya</taxon>
        <taxon>Ascomycota</taxon>
        <taxon>Pezizomycotina</taxon>
        <taxon>Sordariomycetes</taxon>
        <taxon>Hypocreomycetidae</taxon>
        <taxon>Hypocreales</taxon>
        <taxon>Ophiocordycipitaceae</taxon>
        <taxon>Purpureocillium</taxon>
    </lineage>
</organism>
<dbReference type="InterPro" id="IPR011009">
    <property type="entry name" value="Kinase-like_dom_sf"/>
</dbReference>
<dbReference type="InterPro" id="IPR008271">
    <property type="entry name" value="Ser/Thr_kinase_AS"/>
</dbReference>
<evidence type="ECO:0000313" key="11">
    <source>
        <dbReference type="Proteomes" id="UP000078240"/>
    </source>
</evidence>
<dbReference type="Pfam" id="PF00069">
    <property type="entry name" value="Pkinase"/>
    <property type="match status" value="1"/>
</dbReference>
<name>A0A179F8E6_PURLI</name>
<dbReference type="EMBL" id="LSBH01000025">
    <property type="protein sequence ID" value="OAQ61369.1"/>
    <property type="molecule type" value="Genomic_DNA"/>
</dbReference>
<evidence type="ECO:0000256" key="2">
    <source>
        <dbReference type="ARBA" id="ARBA00022527"/>
    </source>
</evidence>
<evidence type="ECO:0000259" key="9">
    <source>
        <dbReference type="PROSITE" id="PS50011"/>
    </source>
</evidence>
<keyword evidence="3" id="KW-0808">Transferase</keyword>
<evidence type="ECO:0000313" key="10">
    <source>
        <dbReference type="EMBL" id="OAQ61369.1"/>
    </source>
</evidence>
<keyword evidence="4" id="KW-0547">Nucleotide-binding</keyword>
<dbReference type="GO" id="GO:0005524">
    <property type="term" value="F:ATP binding"/>
    <property type="evidence" value="ECO:0007669"/>
    <property type="project" value="UniProtKB-KW"/>
</dbReference>
<dbReference type="PROSITE" id="PS00108">
    <property type="entry name" value="PROTEIN_KINASE_ST"/>
    <property type="match status" value="1"/>
</dbReference>
<evidence type="ECO:0000256" key="7">
    <source>
        <dbReference type="ARBA" id="ARBA00047899"/>
    </source>
</evidence>
<dbReference type="GO" id="GO:0005634">
    <property type="term" value="C:nucleus"/>
    <property type="evidence" value="ECO:0007669"/>
    <property type="project" value="TreeGrafter"/>
</dbReference>
<dbReference type="PANTHER" id="PTHR24343:SF541">
    <property type="entry name" value="SERINE_THREONINE-PROTEIN KINASE SKS1-RELATED"/>
    <property type="match status" value="1"/>
</dbReference>
<comment type="catalytic activity">
    <reaction evidence="7">
        <text>L-threonyl-[protein] + ATP = O-phospho-L-threonyl-[protein] + ADP + H(+)</text>
        <dbReference type="Rhea" id="RHEA:46608"/>
        <dbReference type="Rhea" id="RHEA-COMP:11060"/>
        <dbReference type="Rhea" id="RHEA-COMP:11605"/>
        <dbReference type="ChEBI" id="CHEBI:15378"/>
        <dbReference type="ChEBI" id="CHEBI:30013"/>
        <dbReference type="ChEBI" id="CHEBI:30616"/>
        <dbReference type="ChEBI" id="CHEBI:61977"/>
        <dbReference type="ChEBI" id="CHEBI:456216"/>
        <dbReference type="EC" id="2.7.11.1"/>
    </reaction>
</comment>
<evidence type="ECO:0000256" key="8">
    <source>
        <dbReference type="ARBA" id="ARBA00048679"/>
    </source>
</evidence>
<reference evidence="10 11" key="1">
    <citation type="submission" date="2016-01" db="EMBL/GenBank/DDBJ databases">
        <title>Biosynthesis of antibiotic leucinostatins and their inhibition on Phytophthora in bio-control Purpureocillium lilacinum.</title>
        <authorList>
            <person name="Wang G."/>
            <person name="Liu Z."/>
            <person name="Lin R."/>
            <person name="Li E."/>
            <person name="Mao Z."/>
            <person name="Ling J."/>
            <person name="Yin W."/>
            <person name="Xie B."/>
        </authorList>
    </citation>
    <scope>NUCLEOTIDE SEQUENCE [LARGE SCALE GENOMIC DNA]</scope>
    <source>
        <strain evidence="10">PLBJ-1</strain>
    </source>
</reference>
<evidence type="ECO:0000256" key="4">
    <source>
        <dbReference type="ARBA" id="ARBA00022741"/>
    </source>
</evidence>
<dbReference type="PANTHER" id="PTHR24343">
    <property type="entry name" value="SERINE/THREONINE KINASE"/>
    <property type="match status" value="1"/>
</dbReference>
<keyword evidence="5" id="KW-0418">Kinase</keyword>
<gene>
    <name evidence="10" type="ORF">VFPBJ_11451</name>
</gene>
<dbReference type="Gene3D" id="1.10.510.10">
    <property type="entry name" value="Transferase(Phosphotransferase) domain 1"/>
    <property type="match status" value="1"/>
</dbReference>
<dbReference type="GO" id="GO:0004674">
    <property type="term" value="F:protein serine/threonine kinase activity"/>
    <property type="evidence" value="ECO:0007669"/>
    <property type="project" value="UniProtKB-KW"/>
</dbReference>
<accession>A0A179F8E6</accession>
<evidence type="ECO:0000256" key="3">
    <source>
        <dbReference type="ARBA" id="ARBA00022679"/>
    </source>
</evidence>
<dbReference type="InterPro" id="IPR000719">
    <property type="entry name" value="Prot_kinase_dom"/>
</dbReference>
<dbReference type="GO" id="GO:0005737">
    <property type="term" value="C:cytoplasm"/>
    <property type="evidence" value="ECO:0007669"/>
    <property type="project" value="TreeGrafter"/>
</dbReference>
<dbReference type="EC" id="2.7.11.1" evidence="1"/>
<keyword evidence="6" id="KW-0067">ATP-binding</keyword>
<sequence>MARKEGSHVRGKQDAHSEMCACPIWRVSHTQLPCKKVFVQLLDAVEYCHGLGIYHRDLKPENILVSDDGDTLKLADFGLATCDSESNEYGCGSMTYMKCLVTCPSGCDAYYKCGPHDVWSLGIVIINLTCGRNPWKEALPKDRAYRKFTQRRGFLKTILPLTDEFNDILSDIFDPDPELRITIPKLRARIMECARFTVPAAGITSLASNAPHTPS</sequence>
<comment type="caution">
    <text evidence="10">The sequence shown here is derived from an EMBL/GenBank/DDBJ whole genome shotgun (WGS) entry which is preliminary data.</text>
</comment>
<comment type="catalytic activity">
    <reaction evidence="8">
        <text>L-seryl-[protein] + ATP = O-phospho-L-seryl-[protein] + ADP + H(+)</text>
        <dbReference type="Rhea" id="RHEA:17989"/>
        <dbReference type="Rhea" id="RHEA-COMP:9863"/>
        <dbReference type="Rhea" id="RHEA-COMP:11604"/>
        <dbReference type="ChEBI" id="CHEBI:15378"/>
        <dbReference type="ChEBI" id="CHEBI:29999"/>
        <dbReference type="ChEBI" id="CHEBI:30616"/>
        <dbReference type="ChEBI" id="CHEBI:83421"/>
        <dbReference type="ChEBI" id="CHEBI:456216"/>
        <dbReference type="EC" id="2.7.11.1"/>
    </reaction>
</comment>
<dbReference type="AlphaFoldDB" id="A0A179F8E6"/>
<dbReference type="SMART" id="SM00220">
    <property type="entry name" value="S_TKc"/>
    <property type="match status" value="1"/>
</dbReference>
<dbReference type="PROSITE" id="PS50011">
    <property type="entry name" value="PROTEIN_KINASE_DOM"/>
    <property type="match status" value="1"/>
</dbReference>
<proteinExistence type="predicted"/>
<dbReference type="SUPFAM" id="SSF56112">
    <property type="entry name" value="Protein kinase-like (PK-like)"/>
    <property type="match status" value="1"/>
</dbReference>
<evidence type="ECO:0000256" key="6">
    <source>
        <dbReference type="ARBA" id="ARBA00022840"/>
    </source>
</evidence>
<feature type="domain" description="Protein kinase" evidence="9">
    <location>
        <begin position="1"/>
        <end position="197"/>
    </location>
</feature>